<organism evidence="2 3">
    <name type="scientific">Streptomyces albireticuli</name>
    <dbReference type="NCBI Taxonomy" id="1940"/>
    <lineage>
        <taxon>Bacteria</taxon>
        <taxon>Bacillati</taxon>
        <taxon>Actinomycetota</taxon>
        <taxon>Actinomycetes</taxon>
        <taxon>Kitasatosporales</taxon>
        <taxon>Streptomycetaceae</taxon>
        <taxon>Streptomyces</taxon>
    </lineage>
</organism>
<evidence type="ECO:0000313" key="3">
    <source>
        <dbReference type="Proteomes" id="UP000218944"/>
    </source>
</evidence>
<gene>
    <name evidence="2" type="ORF">CK936_21520</name>
</gene>
<dbReference type="AlphaFoldDB" id="A0A2A2D5T6"/>
<name>A0A2A2D5T6_9ACTN</name>
<proteinExistence type="predicted"/>
<dbReference type="EMBL" id="NSJV01000413">
    <property type="protein sequence ID" value="PAU46885.1"/>
    <property type="molecule type" value="Genomic_DNA"/>
</dbReference>
<feature type="domain" description="4Fe-4S Wbl-type" evidence="1">
    <location>
        <begin position="32"/>
        <end position="106"/>
    </location>
</feature>
<dbReference type="InterPro" id="IPR034768">
    <property type="entry name" value="4FE4S_WBL"/>
</dbReference>
<dbReference type="Proteomes" id="UP000218944">
    <property type="component" value="Unassembled WGS sequence"/>
</dbReference>
<accession>A0A2A2D5T6</accession>
<reference evidence="2 3" key="1">
    <citation type="submission" date="2017-08" db="EMBL/GenBank/DDBJ databases">
        <title>Genome sequence of Streptomyces albireticuli NRRL B-1670.</title>
        <authorList>
            <person name="Graham D.E."/>
            <person name="Mahan K.M."/>
            <person name="Klingeman D.M."/>
            <person name="Hettich R.L."/>
            <person name="Parry R.J."/>
            <person name="Spain J.C."/>
        </authorList>
    </citation>
    <scope>NUCLEOTIDE SEQUENCE [LARGE SCALE GENOMIC DNA]</scope>
    <source>
        <strain evidence="2 3">NRRL B-1670</strain>
    </source>
</reference>
<sequence length="188" mass="21036">MNMMTVAPDRVHEQVQSLRAPALQAAVDAGAACADLRNAPLREEWFREESEPEADWSFRARLLGDFCREMCPVMAECRELALRQGEGRSWQDDMVRGGLTGQQLVEERAREAERLAAAVAEDQRATVEWEVYMRAALRQLKEASVVIQAGAALEKARKESNARATEAAAELRAIRRQRRARAGWGEAA</sequence>
<keyword evidence="3" id="KW-1185">Reference proteome</keyword>
<evidence type="ECO:0000259" key="1">
    <source>
        <dbReference type="PROSITE" id="PS51674"/>
    </source>
</evidence>
<comment type="caution">
    <text evidence="2">The sequence shown here is derived from an EMBL/GenBank/DDBJ whole genome shotgun (WGS) entry which is preliminary data.</text>
</comment>
<protein>
    <submittedName>
        <fullName evidence="2">Transcription factor WhiB</fullName>
    </submittedName>
</protein>
<dbReference type="PROSITE" id="PS51674">
    <property type="entry name" value="4FE4S_WBL"/>
    <property type="match status" value="1"/>
</dbReference>
<evidence type="ECO:0000313" key="2">
    <source>
        <dbReference type="EMBL" id="PAU46885.1"/>
    </source>
</evidence>
<dbReference type="RefSeq" id="WP_095582591.1">
    <property type="nucleotide sequence ID" value="NZ_JAJQQQ010000020.1"/>
</dbReference>